<dbReference type="InterPro" id="IPR051533">
    <property type="entry name" value="WaaL-like"/>
</dbReference>
<keyword evidence="7" id="KW-0436">Ligase</keyword>
<dbReference type="GO" id="GO:0016020">
    <property type="term" value="C:membrane"/>
    <property type="evidence" value="ECO:0007669"/>
    <property type="project" value="UniProtKB-SubCell"/>
</dbReference>
<dbReference type="PANTHER" id="PTHR37422:SF13">
    <property type="entry name" value="LIPOPOLYSACCHARIDE BIOSYNTHESIS PROTEIN PA4999-RELATED"/>
    <property type="match status" value="1"/>
</dbReference>
<evidence type="ECO:0000256" key="4">
    <source>
        <dbReference type="ARBA" id="ARBA00023136"/>
    </source>
</evidence>
<evidence type="ECO:0000256" key="2">
    <source>
        <dbReference type="ARBA" id="ARBA00022692"/>
    </source>
</evidence>
<feature type="transmembrane region" description="Helical" evidence="5">
    <location>
        <begin position="101"/>
        <end position="120"/>
    </location>
</feature>
<keyword evidence="8" id="KW-1185">Reference proteome</keyword>
<feature type="transmembrane region" description="Helical" evidence="5">
    <location>
        <begin position="175"/>
        <end position="194"/>
    </location>
</feature>
<protein>
    <submittedName>
        <fullName evidence="7">O-antigen ligase family protein</fullName>
    </submittedName>
</protein>
<dbReference type="InterPro" id="IPR007016">
    <property type="entry name" value="O-antigen_ligase-rel_domated"/>
</dbReference>
<dbReference type="Proteomes" id="UP000650081">
    <property type="component" value="Unassembled WGS sequence"/>
</dbReference>
<organism evidence="7 8">
    <name type="scientific">Neolewinella lacunae</name>
    <dbReference type="NCBI Taxonomy" id="1517758"/>
    <lineage>
        <taxon>Bacteria</taxon>
        <taxon>Pseudomonadati</taxon>
        <taxon>Bacteroidota</taxon>
        <taxon>Saprospiria</taxon>
        <taxon>Saprospirales</taxon>
        <taxon>Lewinellaceae</taxon>
        <taxon>Neolewinella</taxon>
    </lineage>
</organism>
<name>A0A923PK45_9BACT</name>
<keyword evidence="4 5" id="KW-0472">Membrane</keyword>
<evidence type="ECO:0000259" key="6">
    <source>
        <dbReference type="Pfam" id="PF04932"/>
    </source>
</evidence>
<feature type="transmembrane region" description="Helical" evidence="5">
    <location>
        <begin position="150"/>
        <end position="168"/>
    </location>
</feature>
<evidence type="ECO:0000256" key="3">
    <source>
        <dbReference type="ARBA" id="ARBA00022989"/>
    </source>
</evidence>
<accession>A0A923PK45</accession>
<feature type="transmembrane region" description="Helical" evidence="5">
    <location>
        <begin position="6"/>
        <end position="27"/>
    </location>
</feature>
<dbReference type="EMBL" id="JACSIT010000091">
    <property type="protein sequence ID" value="MBC6994161.1"/>
    <property type="molecule type" value="Genomic_DNA"/>
</dbReference>
<feature type="transmembrane region" description="Helical" evidence="5">
    <location>
        <begin position="309"/>
        <end position="331"/>
    </location>
</feature>
<feature type="transmembrane region" description="Helical" evidence="5">
    <location>
        <begin position="225"/>
        <end position="243"/>
    </location>
</feature>
<dbReference type="PANTHER" id="PTHR37422">
    <property type="entry name" value="TEICHURONIC ACID BIOSYNTHESIS PROTEIN TUAE"/>
    <property type="match status" value="1"/>
</dbReference>
<dbReference type="Pfam" id="PF04932">
    <property type="entry name" value="Wzy_C"/>
    <property type="match status" value="1"/>
</dbReference>
<feature type="transmembrane region" description="Helical" evidence="5">
    <location>
        <begin position="34"/>
        <end position="50"/>
    </location>
</feature>
<comment type="caution">
    <text evidence="7">The sequence shown here is derived from an EMBL/GenBank/DDBJ whole genome shotgun (WGS) entry which is preliminary data.</text>
</comment>
<dbReference type="GO" id="GO:0016874">
    <property type="term" value="F:ligase activity"/>
    <property type="evidence" value="ECO:0007669"/>
    <property type="project" value="UniProtKB-KW"/>
</dbReference>
<feature type="transmembrane region" description="Helical" evidence="5">
    <location>
        <begin position="343"/>
        <end position="367"/>
    </location>
</feature>
<dbReference type="RefSeq" id="WP_187466247.1">
    <property type="nucleotide sequence ID" value="NZ_JACSIT010000091.1"/>
</dbReference>
<keyword evidence="3 5" id="KW-1133">Transmembrane helix</keyword>
<feature type="domain" description="O-antigen ligase-related" evidence="6">
    <location>
        <begin position="183"/>
        <end position="319"/>
    </location>
</feature>
<evidence type="ECO:0000313" key="8">
    <source>
        <dbReference type="Proteomes" id="UP000650081"/>
    </source>
</evidence>
<proteinExistence type="predicted"/>
<dbReference type="AlphaFoldDB" id="A0A923PK45"/>
<evidence type="ECO:0000313" key="7">
    <source>
        <dbReference type="EMBL" id="MBC6994161.1"/>
    </source>
</evidence>
<sequence length="383" mass="43223">MESYVFNMLLRVGYTGLSMYLVIGAYFHAETRRIALGGWFLLVFWLIYGLRLVYDVQITDLVFKGDKLKLYGFAFGNCLLGAIATLLTFRFAPIQFARSLFTWTIGLACVGVLAGVIYQYQSINPAEIAARARFTIDDGSEHGRDVLNPITISLTGELFAVVIAYLFLRGRLTLIRTLWALPLFIAGILVMLLGASRGPLLGTIFMLMTITLIQVLYTRKTPLNLLWMSIIFLCTTFGIGYWISTSLNNTQIVALNRLQKMAETQVVDPRELQWASAIEQFQKYPIWGDRYLERVFDFYPHNVYLEAPMATGVIGSFWFFGMIVIALVLFVQDVYQRSHGVFFGLLLIAILFSLITSGSLFQSVALWGGVSMYLGLKRKPCLS</sequence>
<reference evidence="7" key="1">
    <citation type="submission" date="2020-08" db="EMBL/GenBank/DDBJ databases">
        <title>Lewinella bacteria from marine environments.</title>
        <authorList>
            <person name="Zhong Y."/>
        </authorList>
    </citation>
    <scope>NUCLEOTIDE SEQUENCE</scope>
    <source>
        <strain evidence="7">KCTC 42187</strain>
    </source>
</reference>
<evidence type="ECO:0000256" key="5">
    <source>
        <dbReference type="SAM" id="Phobius"/>
    </source>
</evidence>
<evidence type="ECO:0000256" key="1">
    <source>
        <dbReference type="ARBA" id="ARBA00004141"/>
    </source>
</evidence>
<gene>
    <name evidence="7" type="ORF">H9S92_08310</name>
</gene>
<feature type="transmembrane region" description="Helical" evidence="5">
    <location>
        <begin position="200"/>
        <end position="218"/>
    </location>
</feature>
<feature type="transmembrane region" description="Helical" evidence="5">
    <location>
        <begin position="70"/>
        <end position="89"/>
    </location>
</feature>
<comment type="subcellular location">
    <subcellularLocation>
        <location evidence="1">Membrane</location>
        <topology evidence="1">Multi-pass membrane protein</topology>
    </subcellularLocation>
</comment>
<keyword evidence="2 5" id="KW-0812">Transmembrane</keyword>